<dbReference type="SUPFAM" id="SSF101386">
    <property type="entry name" value="all-alpha NTP pyrophosphatases"/>
    <property type="match status" value="1"/>
</dbReference>
<dbReference type="EMBL" id="MG250484">
    <property type="protein sequence ID" value="AUE22907.1"/>
    <property type="molecule type" value="Genomic_DNA"/>
</dbReference>
<proteinExistence type="predicted"/>
<accession>A0A2H4YFH4</accession>
<reference evidence="1 2" key="1">
    <citation type="submission" date="2017-10" db="EMBL/GenBank/DDBJ databases">
        <title>Antibacterial composition for extension of chilled fish shelf life and decreasing of risk of food-borne infections, bacteriophage strains for its preparation.</title>
        <authorList>
            <person name="Zulkarneev E.R."/>
            <person name="Aleshkin A.V."/>
            <person name="Rubalsky O.V."/>
            <person name="Kiseleva I.A."/>
            <person name="Rubalskii E.O."/>
            <person name="Lebedev S.N."/>
        </authorList>
    </citation>
    <scope>NUCLEOTIDE SEQUENCE [LARGE SCALE GENOMIC DNA]</scope>
</reference>
<keyword evidence="2" id="KW-1185">Reference proteome</keyword>
<organism evidence="1 2">
    <name type="scientific">Citrobacter phage CF1 ERZ-2017</name>
    <dbReference type="NCBI Taxonomy" id="2267236"/>
    <lineage>
        <taxon>Viruses</taxon>
        <taxon>Duplodnaviria</taxon>
        <taxon>Heunggongvirae</taxon>
        <taxon>Uroviricota</taxon>
        <taxon>Caudoviricetes</taxon>
        <taxon>Pantevenvirales</taxon>
        <taxon>Straboviridae</taxon>
        <taxon>Tevenvirinae</taxon>
        <taxon>Moonvirus</taxon>
        <taxon>Moonvirus cf1</taxon>
    </lineage>
</organism>
<evidence type="ECO:0000313" key="2">
    <source>
        <dbReference type="Proteomes" id="UP000240395"/>
    </source>
</evidence>
<dbReference type="Proteomes" id="UP000240395">
    <property type="component" value="Segment"/>
</dbReference>
<evidence type="ECO:0000313" key="1">
    <source>
        <dbReference type="EMBL" id="AUE22907.1"/>
    </source>
</evidence>
<evidence type="ECO:0008006" key="3">
    <source>
        <dbReference type="Google" id="ProtNLM"/>
    </source>
</evidence>
<sequence>MNIFQHAVLKLSEECNEVSQVCSKIMQFGIDSDYMGETNREKLRKELIDVLACIEYINQYSDFGFHPRFLDSEIANKIAKMDKYRDISEDLGYVDNKAYQI</sequence>
<gene>
    <name evidence="1" type="ORF">Cf1_00034</name>
</gene>
<name>A0A2H4YFH4_9CAUD</name>
<protein>
    <recommendedName>
        <fullName evidence="3">NTP pyrophosphohydrolase MazG putative catalytic core domain-containing protein</fullName>
    </recommendedName>
</protein>